<evidence type="ECO:0000256" key="2">
    <source>
        <dbReference type="SAM" id="MobiDB-lite"/>
    </source>
</evidence>
<reference evidence="3" key="1">
    <citation type="journal article" date="2022" name="bioRxiv">
        <title>Sequencing and chromosome-scale assembly of the giantPleurodeles waltlgenome.</title>
        <authorList>
            <person name="Brown T."/>
            <person name="Elewa A."/>
            <person name="Iarovenko S."/>
            <person name="Subramanian E."/>
            <person name="Araus A.J."/>
            <person name="Petzold A."/>
            <person name="Susuki M."/>
            <person name="Suzuki K.-i.T."/>
            <person name="Hayashi T."/>
            <person name="Toyoda A."/>
            <person name="Oliveira C."/>
            <person name="Osipova E."/>
            <person name="Leigh N.D."/>
            <person name="Simon A."/>
            <person name="Yun M.H."/>
        </authorList>
    </citation>
    <scope>NUCLEOTIDE SEQUENCE</scope>
    <source>
        <strain evidence="3">20211129_DDA</strain>
        <tissue evidence="3">Liver</tissue>
    </source>
</reference>
<dbReference type="AlphaFoldDB" id="A0AAV7LD44"/>
<keyword evidence="1" id="KW-0677">Repeat</keyword>
<feature type="compositionally biased region" description="Low complexity" evidence="2">
    <location>
        <begin position="78"/>
        <end position="89"/>
    </location>
</feature>
<keyword evidence="4" id="KW-1185">Reference proteome</keyword>
<feature type="compositionally biased region" description="Polar residues" evidence="2">
    <location>
        <begin position="249"/>
        <end position="266"/>
    </location>
</feature>
<evidence type="ECO:0000313" key="4">
    <source>
        <dbReference type="Proteomes" id="UP001066276"/>
    </source>
</evidence>
<feature type="region of interest" description="Disordered" evidence="2">
    <location>
        <begin position="249"/>
        <end position="272"/>
    </location>
</feature>
<feature type="region of interest" description="Disordered" evidence="2">
    <location>
        <begin position="31"/>
        <end position="92"/>
    </location>
</feature>
<dbReference type="EMBL" id="JANPWB010000015">
    <property type="protein sequence ID" value="KAJ1087273.1"/>
    <property type="molecule type" value="Genomic_DNA"/>
</dbReference>
<dbReference type="PANTHER" id="PTHR37456">
    <property type="entry name" value="SI:CH211-266K2.1"/>
    <property type="match status" value="1"/>
</dbReference>
<dbReference type="Proteomes" id="UP001066276">
    <property type="component" value="Chromosome 11"/>
</dbReference>
<dbReference type="PANTHER" id="PTHR37456:SF3">
    <property type="entry name" value="COLLAGEN ALPHA-1(XXV) CHAIN"/>
    <property type="match status" value="1"/>
</dbReference>
<evidence type="ECO:0000313" key="3">
    <source>
        <dbReference type="EMBL" id="KAJ1087273.1"/>
    </source>
</evidence>
<dbReference type="InterPro" id="IPR050938">
    <property type="entry name" value="Collagen_Structural_Proteins"/>
</dbReference>
<sequence length="584" mass="59827">MAANRVRGGKRKGTDPDLAQLLKLVLAKLGGGDSEGEAAPSDGDDGEVGASRPRRANVAPPAAFPPVKRRNKKQTGETVVQQPTPQAVLTPPPPPVIKLVTVVAPSIEAAAPSEEIAGHHAGVRSSSTGVAGGVEAMLADIRRSVAALAAPASDVPTQALPIAQGVAPGASAVTEQGQAARAHPGASQDLTTQTLVSVSQMLANLTVPVPTPHPTTPWASDPLQNSVLELKRQVEALVAARNVPSLQVATSGPSVSQAPGPLSQTPPGGKEHGKVIEQGGNTIVTPAEVTGADTLLSRPGKLAAHVASEIKEKIWKGDFVDIFSLSDLAGCGRRLSTLSVYGSAREHTRPEHDTVTPLSPKNLTGIGPSYMADAFRCSRSLVLVFSDDAWVGAHGQCEEVGSHGQCEEVGAHGQCEEVGAHGQCEEVGAHGQCEEVGSHGQCEEVGAHGQSEEVGAHGQCEEVGAHGQCEEVGSHGQCEEVGAHGQSEEVGSHGQCEEVGSHGQSEEVGAHGQCEEVGAHGQCEEVGAHGQSEEVGAHGQCEEVGAHGQSEEVGAHGQCEEVGAHGQCEEVGAHGRTVGRDRDT</sequence>
<proteinExistence type="predicted"/>
<name>A0AAV7LD44_PLEWA</name>
<gene>
    <name evidence="3" type="ORF">NDU88_000453</name>
</gene>
<organism evidence="3 4">
    <name type="scientific">Pleurodeles waltl</name>
    <name type="common">Iberian ribbed newt</name>
    <dbReference type="NCBI Taxonomy" id="8319"/>
    <lineage>
        <taxon>Eukaryota</taxon>
        <taxon>Metazoa</taxon>
        <taxon>Chordata</taxon>
        <taxon>Craniata</taxon>
        <taxon>Vertebrata</taxon>
        <taxon>Euteleostomi</taxon>
        <taxon>Amphibia</taxon>
        <taxon>Batrachia</taxon>
        <taxon>Caudata</taxon>
        <taxon>Salamandroidea</taxon>
        <taxon>Salamandridae</taxon>
        <taxon>Pleurodelinae</taxon>
        <taxon>Pleurodeles</taxon>
    </lineage>
</organism>
<evidence type="ECO:0000256" key="1">
    <source>
        <dbReference type="ARBA" id="ARBA00022737"/>
    </source>
</evidence>
<accession>A0AAV7LD44</accession>
<protein>
    <submittedName>
        <fullName evidence="3">Uncharacterized protein</fullName>
    </submittedName>
</protein>
<feature type="region of interest" description="Disordered" evidence="2">
    <location>
        <begin position="482"/>
        <end position="509"/>
    </location>
</feature>
<comment type="caution">
    <text evidence="3">The sequence shown here is derived from an EMBL/GenBank/DDBJ whole genome shotgun (WGS) entry which is preliminary data.</text>
</comment>